<dbReference type="GO" id="GO:1904680">
    <property type="term" value="F:peptide transmembrane transporter activity"/>
    <property type="evidence" value="ECO:0007669"/>
    <property type="project" value="TreeGrafter"/>
</dbReference>
<feature type="signal peptide" evidence="5">
    <location>
        <begin position="1"/>
        <end position="27"/>
    </location>
</feature>
<comment type="similarity">
    <text evidence="2">Belongs to the bacterial solute-binding protein 5 family.</text>
</comment>
<reference evidence="8" key="1">
    <citation type="journal article" date="2019" name="Int. J. Syst. Evol. Microbiol.">
        <title>The Global Catalogue of Microorganisms (GCM) 10K type strain sequencing project: providing services to taxonomists for standard genome sequencing and annotation.</title>
        <authorList>
            <consortium name="The Broad Institute Genomics Platform"/>
            <consortium name="The Broad Institute Genome Sequencing Center for Infectious Disease"/>
            <person name="Wu L."/>
            <person name="Ma J."/>
        </authorList>
    </citation>
    <scope>NUCLEOTIDE SEQUENCE [LARGE SCALE GENOMIC DNA]</scope>
    <source>
        <strain evidence="8">NBRC 15640</strain>
    </source>
</reference>
<dbReference type="Proteomes" id="UP001156690">
    <property type="component" value="Unassembled WGS sequence"/>
</dbReference>
<dbReference type="GO" id="GO:0043190">
    <property type="term" value="C:ATP-binding cassette (ABC) transporter complex"/>
    <property type="evidence" value="ECO:0007669"/>
    <property type="project" value="InterPro"/>
</dbReference>
<dbReference type="FunFam" id="3.90.76.10:FF:000001">
    <property type="entry name" value="Oligopeptide ABC transporter substrate-binding protein"/>
    <property type="match status" value="1"/>
</dbReference>
<organism evidence="7 8">
    <name type="scientific">Vibrio penaeicida</name>
    <dbReference type="NCBI Taxonomy" id="104609"/>
    <lineage>
        <taxon>Bacteria</taxon>
        <taxon>Pseudomonadati</taxon>
        <taxon>Pseudomonadota</taxon>
        <taxon>Gammaproteobacteria</taxon>
        <taxon>Vibrionales</taxon>
        <taxon>Vibrionaceae</taxon>
        <taxon>Vibrio</taxon>
    </lineage>
</organism>
<dbReference type="GO" id="GO:0030288">
    <property type="term" value="C:outer membrane-bounded periplasmic space"/>
    <property type="evidence" value="ECO:0007669"/>
    <property type="project" value="TreeGrafter"/>
</dbReference>
<dbReference type="AlphaFoldDB" id="A0AAV5NRV8"/>
<comment type="caution">
    <text evidence="7">The sequence shown here is derived from an EMBL/GenBank/DDBJ whole genome shotgun (WGS) entry which is preliminary data.</text>
</comment>
<evidence type="ECO:0000313" key="8">
    <source>
        <dbReference type="Proteomes" id="UP001156690"/>
    </source>
</evidence>
<evidence type="ECO:0000256" key="1">
    <source>
        <dbReference type="ARBA" id="ARBA00004196"/>
    </source>
</evidence>
<dbReference type="EMBL" id="BSNX01000025">
    <property type="protein sequence ID" value="GLQ72972.1"/>
    <property type="molecule type" value="Genomic_DNA"/>
</dbReference>
<dbReference type="PIRSF" id="PIRSF002741">
    <property type="entry name" value="MppA"/>
    <property type="match status" value="1"/>
</dbReference>
<evidence type="ECO:0000259" key="6">
    <source>
        <dbReference type="Pfam" id="PF00496"/>
    </source>
</evidence>
<dbReference type="FunFam" id="3.10.105.10:FF:000001">
    <property type="entry name" value="Oligopeptide ABC transporter, oligopeptide-binding protein"/>
    <property type="match status" value="1"/>
</dbReference>
<feature type="chain" id="PRO_5043697351" evidence="5">
    <location>
        <begin position="28"/>
        <end position="543"/>
    </location>
</feature>
<keyword evidence="8" id="KW-1185">Reference proteome</keyword>
<evidence type="ECO:0000313" key="7">
    <source>
        <dbReference type="EMBL" id="GLQ72972.1"/>
    </source>
</evidence>
<proteinExistence type="inferred from homology"/>
<protein>
    <submittedName>
        <fullName evidence="7">Peptide ABC transporter substrate-binding protein</fullName>
    </submittedName>
</protein>
<evidence type="ECO:0000256" key="2">
    <source>
        <dbReference type="ARBA" id="ARBA00005695"/>
    </source>
</evidence>
<evidence type="ECO:0000256" key="4">
    <source>
        <dbReference type="ARBA" id="ARBA00022729"/>
    </source>
</evidence>
<keyword evidence="3" id="KW-0813">Transport</keyword>
<dbReference type="PANTHER" id="PTHR30290">
    <property type="entry name" value="PERIPLASMIC BINDING COMPONENT OF ABC TRANSPORTER"/>
    <property type="match status" value="1"/>
</dbReference>
<comment type="subcellular location">
    <subcellularLocation>
        <location evidence="1">Cell envelope</location>
    </subcellularLocation>
</comment>
<dbReference type="SUPFAM" id="SSF53850">
    <property type="entry name" value="Periplasmic binding protein-like II"/>
    <property type="match status" value="1"/>
</dbReference>
<feature type="domain" description="Solute-binding protein family 5" evidence="6">
    <location>
        <begin position="83"/>
        <end position="462"/>
    </location>
</feature>
<dbReference type="InterPro" id="IPR030678">
    <property type="entry name" value="Peptide/Ni-bd"/>
</dbReference>
<dbReference type="InterPro" id="IPR000914">
    <property type="entry name" value="SBP_5_dom"/>
</dbReference>
<dbReference type="Pfam" id="PF00496">
    <property type="entry name" value="SBP_bac_5"/>
    <property type="match status" value="1"/>
</dbReference>
<dbReference type="Gene3D" id="3.40.190.10">
    <property type="entry name" value="Periplasmic binding protein-like II"/>
    <property type="match status" value="1"/>
</dbReference>
<dbReference type="CDD" id="cd08504">
    <property type="entry name" value="PBP2_OppA"/>
    <property type="match status" value="1"/>
</dbReference>
<evidence type="ECO:0000256" key="3">
    <source>
        <dbReference type="ARBA" id="ARBA00022448"/>
    </source>
</evidence>
<evidence type="ECO:0000256" key="5">
    <source>
        <dbReference type="SAM" id="SignalP"/>
    </source>
</evidence>
<keyword evidence="4 5" id="KW-0732">Signal</keyword>
<dbReference type="Gene3D" id="3.90.76.10">
    <property type="entry name" value="Dipeptide-binding Protein, Domain 1"/>
    <property type="match status" value="1"/>
</dbReference>
<name>A0AAV5NRV8_9VIBR</name>
<gene>
    <name evidence="7" type="ORF">GCM10007932_23320</name>
</gene>
<accession>A0AAV5NRV8</accession>
<sequence>MYKNKITQALLLGAGMAVAATSFSSLAADVPAGTKLAKVQELVRGNGAEIESVDPHKVSGVPESHVIRDLFEGLLNQDANGSLVPGVAESWETSDNQHYTFKLRKDAKWSNGDKITAHDFVFSFQRLVDPATASPYATYLGDAGVVNAKEIVEGTVKSHELGVKAIDDFTLKVSLKAPIPYFLKMLGHTSVKPVHKATVEKFGDAWTKPENFVGNGAYVLSQRVINEKTVLTRSETYWDNSKTVVNKVSFMPIESQVAEMNRFLSGELHISDSVPNEQFKRLEKEYPESVLISPLFCTYYYGFNNQQPPFDDKRVRKALSYAIDRDVITKAIWGQGQQPAYAFTPPITADFTQITPEYATWTQKERVEKAKALLAEAGYNKANPLKVNLLYNTNENHKKTAAAVQSMWKKSLGVNISIENQEWKTYVDNSEQHNFEVRRAGWCGDYNEASTFLSTMRSTASYNYQDFQSKEFDKLLDEAFLAVSDEEREAIYHKAEFLLADEMPIAPIFFYTKPRLLNPQVGGFPFENAEEMIYTKDLYLKAK</sequence>
<dbReference type="PANTHER" id="PTHR30290:SF10">
    <property type="entry name" value="PERIPLASMIC OLIGOPEPTIDE-BINDING PROTEIN-RELATED"/>
    <property type="match status" value="1"/>
</dbReference>
<dbReference type="GO" id="GO:0015833">
    <property type="term" value="P:peptide transport"/>
    <property type="evidence" value="ECO:0007669"/>
    <property type="project" value="TreeGrafter"/>
</dbReference>
<dbReference type="InterPro" id="IPR039424">
    <property type="entry name" value="SBP_5"/>
</dbReference>
<dbReference type="RefSeq" id="WP_126609182.1">
    <property type="nucleotide sequence ID" value="NZ_AP025144.1"/>
</dbReference>
<dbReference type="Gene3D" id="3.10.105.10">
    <property type="entry name" value="Dipeptide-binding Protein, Domain 3"/>
    <property type="match status" value="1"/>
</dbReference>